<keyword evidence="2" id="KW-1185">Reference proteome</keyword>
<dbReference type="RefSeq" id="WP_320291534.1">
    <property type="nucleotide sequence ID" value="NZ_JAVIIW010000097.1"/>
</dbReference>
<dbReference type="EMBL" id="JAVIIW010000097">
    <property type="protein sequence ID" value="MDX8483454.1"/>
    <property type="molecule type" value="Genomic_DNA"/>
</dbReference>
<proteinExistence type="predicted"/>
<gene>
    <name evidence="1" type="ORF">RFN28_34235</name>
</gene>
<evidence type="ECO:0000313" key="2">
    <source>
        <dbReference type="Proteomes" id="UP001287059"/>
    </source>
</evidence>
<sequence length="96" mass="9919">GEGPAQAYGSAENGDEAMLLNAADEIVLGIFERLDSFAILARRGLVAVERHAATQGIVGTLGVVQLDDLTPTGLGLNASFAIRGIRGPGCRSIPMK</sequence>
<dbReference type="Proteomes" id="UP001287059">
    <property type="component" value="Unassembled WGS sequence"/>
</dbReference>
<evidence type="ECO:0000313" key="1">
    <source>
        <dbReference type="EMBL" id="MDX8483454.1"/>
    </source>
</evidence>
<protein>
    <submittedName>
        <fullName evidence="1">Uncharacterized protein</fullName>
    </submittedName>
</protein>
<accession>A0ABU4Y938</accession>
<feature type="non-terminal residue" evidence="1">
    <location>
        <position position="1"/>
    </location>
</feature>
<organism evidence="1 2">
    <name type="scientific">Mesorhizobium album</name>
    <dbReference type="NCBI Taxonomy" id="3072314"/>
    <lineage>
        <taxon>Bacteria</taxon>
        <taxon>Pseudomonadati</taxon>
        <taxon>Pseudomonadota</taxon>
        <taxon>Alphaproteobacteria</taxon>
        <taxon>Hyphomicrobiales</taxon>
        <taxon>Phyllobacteriaceae</taxon>
        <taxon>Mesorhizobium</taxon>
    </lineage>
</organism>
<comment type="caution">
    <text evidence="1">The sequence shown here is derived from an EMBL/GenBank/DDBJ whole genome shotgun (WGS) entry which is preliminary data.</text>
</comment>
<reference evidence="1 2" key="1">
    <citation type="submission" date="2023-08" db="EMBL/GenBank/DDBJ databases">
        <title>Implementing the SeqCode for naming new Mesorhizobium species isolated from Vachellia karroo root nodules.</title>
        <authorList>
            <person name="Van Lill M."/>
        </authorList>
    </citation>
    <scope>NUCLEOTIDE SEQUENCE [LARGE SCALE GENOMIC DNA]</scope>
    <source>
        <strain evidence="1 2">VK24D</strain>
    </source>
</reference>
<name>A0ABU4Y938_9HYPH</name>